<keyword evidence="1" id="KW-0812">Transmembrane</keyword>
<protein>
    <recommendedName>
        <fullName evidence="4">DUF1109 domain-containing protein</fullName>
    </recommendedName>
</protein>
<evidence type="ECO:0008006" key="4">
    <source>
        <dbReference type="Google" id="ProtNLM"/>
    </source>
</evidence>
<evidence type="ECO:0000256" key="1">
    <source>
        <dbReference type="SAM" id="Phobius"/>
    </source>
</evidence>
<feature type="transmembrane region" description="Helical" evidence="1">
    <location>
        <begin position="61"/>
        <end position="81"/>
    </location>
</feature>
<keyword evidence="1" id="KW-0472">Membrane</keyword>
<proteinExistence type="predicted"/>
<keyword evidence="3" id="KW-1185">Reference proteome</keyword>
<dbReference type="EMBL" id="JANZXA010000006">
    <property type="protein sequence ID" value="MCT2399917.1"/>
    <property type="molecule type" value="Genomic_DNA"/>
</dbReference>
<feature type="transmembrane region" description="Helical" evidence="1">
    <location>
        <begin position="174"/>
        <end position="194"/>
    </location>
</feature>
<accession>A0ABT2I529</accession>
<gene>
    <name evidence="2" type="ORF">NZK81_10170</name>
</gene>
<feature type="transmembrane region" description="Helical" evidence="1">
    <location>
        <begin position="125"/>
        <end position="143"/>
    </location>
</feature>
<feature type="transmembrane region" description="Helical" evidence="1">
    <location>
        <begin position="31"/>
        <end position="49"/>
    </location>
</feature>
<dbReference type="RefSeq" id="WP_260046021.1">
    <property type="nucleotide sequence ID" value="NZ_JANZXA010000006.1"/>
</dbReference>
<keyword evidence="1" id="KW-1133">Transmembrane helix</keyword>
<comment type="caution">
    <text evidence="2">The sequence shown here is derived from an EMBL/GenBank/DDBJ whole genome shotgun (WGS) entry which is preliminary data.</text>
</comment>
<feature type="transmembrane region" description="Helical" evidence="1">
    <location>
        <begin position="101"/>
        <end position="119"/>
    </location>
</feature>
<reference evidence="2" key="1">
    <citation type="submission" date="2022-09" db="EMBL/GenBank/DDBJ databases">
        <title>Novosphingobium sp. Nov., a polycyclic aromatic hydrocarbon-degrading bacterium isolated form mangrove sediments in HongKong.</title>
        <authorList>
            <person name="Hu Z."/>
        </authorList>
    </citation>
    <scope>NUCLEOTIDE SEQUENCE</scope>
    <source>
        <strain evidence="2">HK4-1</strain>
    </source>
</reference>
<organism evidence="2 3">
    <name type="scientific">Novosphingobium mangrovi</name>
    <name type="common">ex Huang et al. 2023</name>
    <dbReference type="NCBI Taxonomy" id="2976432"/>
    <lineage>
        <taxon>Bacteria</taxon>
        <taxon>Pseudomonadati</taxon>
        <taxon>Pseudomonadota</taxon>
        <taxon>Alphaproteobacteria</taxon>
        <taxon>Sphingomonadales</taxon>
        <taxon>Sphingomonadaceae</taxon>
        <taxon>Novosphingobium</taxon>
    </lineage>
</organism>
<sequence>MSDVQQAIAQIADIRAQLAASTRFRGYAPEAVGMIGLLSLLVVVMQIVWPGRFAASDWQIAITWGLLLAGGCAAIAIEAIVHTLRENDGMASPMLFSAMRLVLPAFAVSAAVGGAVLTYAPQVTWILPGFWQMMIGFVAFASYSSLPRNIIWPAAWCLLSGAVGLFLAGHHGSLTPLMAGGPIVVGHLAIAWVISDKERIPHGG</sequence>
<dbReference type="Proteomes" id="UP001165583">
    <property type="component" value="Unassembled WGS sequence"/>
</dbReference>
<evidence type="ECO:0000313" key="2">
    <source>
        <dbReference type="EMBL" id="MCT2399917.1"/>
    </source>
</evidence>
<evidence type="ECO:0000313" key="3">
    <source>
        <dbReference type="Proteomes" id="UP001165583"/>
    </source>
</evidence>
<name>A0ABT2I529_9SPHN</name>
<feature type="transmembrane region" description="Helical" evidence="1">
    <location>
        <begin position="150"/>
        <end position="168"/>
    </location>
</feature>